<organism evidence="2">
    <name type="scientific">Cupriavidus necator</name>
    <name type="common">Alcaligenes eutrophus</name>
    <name type="synonym">Ralstonia eutropha</name>
    <dbReference type="NCBI Taxonomy" id="106590"/>
    <lineage>
        <taxon>Bacteria</taxon>
        <taxon>Pseudomonadati</taxon>
        <taxon>Pseudomonadota</taxon>
        <taxon>Betaproteobacteria</taxon>
        <taxon>Burkholderiales</taxon>
        <taxon>Burkholderiaceae</taxon>
        <taxon>Cupriavidus</taxon>
    </lineage>
</organism>
<evidence type="ECO:0000256" key="1">
    <source>
        <dbReference type="SAM" id="Phobius"/>
    </source>
</evidence>
<keyword evidence="1" id="KW-0812">Transmembrane</keyword>
<keyword evidence="1" id="KW-0472">Membrane</keyword>
<evidence type="ECO:0000313" key="2">
    <source>
        <dbReference type="EMBL" id="SCU90914.1"/>
    </source>
</evidence>
<dbReference type="EMBL" id="FMSH01000447">
    <property type="protein sequence ID" value="SCU90914.1"/>
    <property type="molecule type" value="Genomic_DNA"/>
</dbReference>
<keyword evidence="1" id="KW-1133">Transmembrane helix</keyword>
<feature type="transmembrane region" description="Helical" evidence="1">
    <location>
        <begin position="107"/>
        <end position="134"/>
    </location>
</feature>
<evidence type="ECO:0008006" key="3">
    <source>
        <dbReference type="Google" id="ProtNLM"/>
    </source>
</evidence>
<sequence>MELHMQSHRYTHRWPDWRAAALAGLVAGVVFLVLDLLAAMLMGASVWKPLTMIAAIMLGPDVLAQAATFQMSVLVAAVVVHFVLSVVFAVILAAIMAPFRFDSSVGMASVVGALFGLVLYLVNFHGMTAAFPWFAEARGWVTAIAHIVFGLVAADSYLKLERHEDASAGGTGVSTGT</sequence>
<protein>
    <recommendedName>
        <fullName evidence="3">Sodium:proline symporter</fullName>
    </recommendedName>
</protein>
<proteinExistence type="predicted"/>
<feature type="transmembrane region" description="Helical" evidence="1">
    <location>
        <begin position="21"/>
        <end position="47"/>
    </location>
</feature>
<dbReference type="RefSeq" id="WP_340528845.1">
    <property type="nucleotide sequence ID" value="NZ_FMSH01000447.1"/>
</dbReference>
<accession>A0A1K0INS8</accession>
<reference evidence="2" key="1">
    <citation type="submission" date="2016-09" db="EMBL/GenBank/DDBJ databases">
        <authorList>
            <person name="Capua I."/>
            <person name="De Benedictis P."/>
            <person name="Joannis T."/>
            <person name="Lombin L.H."/>
            <person name="Cattoli G."/>
        </authorList>
    </citation>
    <scope>NUCLEOTIDE SEQUENCE</scope>
    <source>
        <strain evidence="2">B9</strain>
    </source>
</reference>
<name>A0A1K0INS8_CUPNE</name>
<feature type="transmembrane region" description="Helical" evidence="1">
    <location>
        <begin position="140"/>
        <end position="158"/>
    </location>
</feature>
<dbReference type="AlphaFoldDB" id="A0A1K0INS8"/>
<feature type="transmembrane region" description="Helical" evidence="1">
    <location>
        <begin position="67"/>
        <end position="95"/>
    </location>
</feature>
<gene>
    <name evidence="2" type="ORF">CNECB9_5000003</name>
</gene>